<comment type="caution">
    <text evidence="1">The sequence shown here is derived from an EMBL/GenBank/DDBJ whole genome shotgun (WGS) entry which is preliminary data.</text>
</comment>
<evidence type="ECO:0000313" key="1">
    <source>
        <dbReference type="EMBL" id="KAF9648026.1"/>
    </source>
</evidence>
<accession>A0ACB6ZF33</accession>
<protein>
    <submittedName>
        <fullName evidence="1">Di-copper centre-containing protein</fullName>
    </submittedName>
</protein>
<name>A0ACB6ZF33_THEGA</name>
<sequence length="369" mass="41536">MAAQLLSTLARLLFIGSLVLSVAAARPNPPCLIPKVRKEWRQLSKRERQDWIGAVNVCLGTLSHDPKLKPTVPTDVSLIPPVSTASSFYDDIAYIHMDLNFDIHYTGFFLPWHRYYVQFFEDSLVKKCGYKGAQPYWDWTIDAHDVYNASIWDDSPSGLGRWGDPANDYQIYSGGFKDQIRAYPSPHHIRRNYSLFPFANSAFSGFMLNVTSFMPNSTMTRENVVHMVGGFDGDFIGFHSYFEGLSGSHAGAHLIVSGDMGGLCPYDREAPECYAGAKWTPNDPIFFLHHAMVDKLWYDWQNRLPMNKFAFGGGSVSAFGEFPAFFEFPTGAPPYLNFSSKIPGDGLWEDVSIWDVMDTRAGALCYVYA</sequence>
<dbReference type="EMBL" id="MU118021">
    <property type="protein sequence ID" value="KAF9648026.1"/>
    <property type="molecule type" value="Genomic_DNA"/>
</dbReference>
<keyword evidence="2" id="KW-1185">Reference proteome</keyword>
<organism evidence="1 2">
    <name type="scientific">Thelephora ganbajun</name>
    <name type="common">Ganba fungus</name>
    <dbReference type="NCBI Taxonomy" id="370292"/>
    <lineage>
        <taxon>Eukaryota</taxon>
        <taxon>Fungi</taxon>
        <taxon>Dikarya</taxon>
        <taxon>Basidiomycota</taxon>
        <taxon>Agaricomycotina</taxon>
        <taxon>Agaricomycetes</taxon>
        <taxon>Thelephorales</taxon>
        <taxon>Thelephoraceae</taxon>
        <taxon>Thelephora</taxon>
    </lineage>
</organism>
<reference evidence="1" key="2">
    <citation type="journal article" date="2020" name="Nat. Commun.">
        <title>Large-scale genome sequencing of mycorrhizal fungi provides insights into the early evolution of symbiotic traits.</title>
        <authorList>
            <person name="Miyauchi S."/>
            <person name="Kiss E."/>
            <person name="Kuo A."/>
            <person name="Drula E."/>
            <person name="Kohler A."/>
            <person name="Sanchez-Garcia M."/>
            <person name="Morin E."/>
            <person name="Andreopoulos B."/>
            <person name="Barry K.W."/>
            <person name="Bonito G."/>
            <person name="Buee M."/>
            <person name="Carver A."/>
            <person name="Chen C."/>
            <person name="Cichocki N."/>
            <person name="Clum A."/>
            <person name="Culley D."/>
            <person name="Crous P.W."/>
            <person name="Fauchery L."/>
            <person name="Girlanda M."/>
            <person name="Hayes R.D."/>
            <person name="Keri Z."/>
            <person name="LaButti K."/>
            <person name="Lipzen A."/>
            <person name="Lombard V."/>
            <person name="Magnuson J."/>
            <person name="Maillard F."/>
            <person name="Murat C."/>
            <person name="Nolan M."/>
            <person name="Ohm R.A."/>
            <person name="Pangilinan J."/>
            <person name="Pereira M.F."/>
            <person name="Perotto S."/>
            <person name="Peter M."/>
            <person name="Pfister S."/>
            <person name="Riley R."/>
            <person name="Sitrit Y."/>
            <person name="Stielow J.B."/>
            <person name="Szollosi G."/>
            <person name="Zifcakova L."/>
            <person name="Stursova M."/>
            <person name="Spatafora J.W."/>
            <person name="Tedersoo L."/>
            <person name="Vaario L.M."/>
            <person name="Yamada A."/>
            <person name="Yan M."/>
            <person name="Wang P."/>
            <person name="Xu J."/>
            <person name="Bruns T."/>
            <person name="Baldrian P."/>
            <person name="Vilgalys R."/>
            <person name="Dunand C."/>
            <person name="Henrissat B."/>
            <person name="Grigoriev I.V."/>
            <person name="Hibbett D."/>
            <person name="Nagy L.G."/>
            <person name="Martin F.M."/>
        </authorList>
    </citation>
    <scope>NUCLEOTIDE SEQUENCE</scope>
    <source>
        <strain evidence="1">P2</strain>
    </source>
</reference>
<evidence type="ECO:0000313" key="2">
    <source>
        <dbReference type="Proteomes" id="UP000886501"/>
    </source>
</evidence>
<gene>
    <name evidence="1" type="ORF">BDM02DRAFT_3187476</name>
</gene>
<reference evidence="1" key="1">
    <citation type="submission" date="2019-10" db="EMBL/GenBank/DDBJ databases">
        <authorList>
            <consortium name="DOE Joint Genome Institute"/>
            <person name="Kuo A."/>
            <person name="Miyauchi S."/>
            <person name="Kiss E."/>
            <person name="Drula E."/>
            <person name="Kohler A."/>
            <person name="Sanchez-Garcia M."/>
            <person name="Andreopoulos B."/>
            <person name="Barry K.W."/>
            <person name="Bonito G."/>
            <person name="Buee M."/>
            <person name="Carver A."/>
            <person name="Chen C."/>
            <person name="Cichocki N."/>
            <person name="Clum A."/>
            <person name="Culley D."/>
            <person name="Crous P.W."/>
            <person name="Fauchery L."/>
            <person name="Girlanda M."/>
            <person name="Hayes R."/>
            <person name="Keri Z."/>
            <person name="Labutti K."/>
            <person name="Lipzen A."/>
            <person name="Lombard V."/>
            <person name="Magnuson J."/>
            <person name="Maillard F."/>
            <person name="Morin E."/>
            <person name="Murat C."/>
            <person name="Nolan M."/>
            <person name="Ohm R."/>
            <person name="Pangilinan J."/>
            <person name="Pereira M."/>
            <person name="Perotto S."/>
            <person name="Peter M."/>
            <person name="Riley R."/>
            <person name="Sitrit Y."/>
            <person name="Stielow B."/>
            <person name="Szollosi G."/>
            <person name="Zifcakova L."/>
            <person name="Stursova M."/>
            <person name="Spatafora J.W."/>
            <person name="Tedersoo L."/>
            <person name="Vaario L.-M."/>
            <person name="Yamada A."/>
            <person name="Yan M."/>
            <person name="Wang P."/>
            <person name="Xu J."/>
            <person name="Bruns T."/>
            <person name="Baldrian P."/>
            <person name="Vilgalys R."/>
            <person name="Henrissat B."/>
            <person name="Grigoriev I.V."/>
            <person name="Hibbett D."/>
            <person name="Nagy L.G."/>
            <person name="Martin F.M."/>
        </authorList>
    </citation>
    <scope>NUCLEOTIDE SEQUENCE</scope>
    <source>
        <strain evidence="1">P2</strain>
    </source>
</reference>
<proteinExistence type="predicted"/>
<dbReference type="Proteomes" id="UP000886501">
    <property type="component" value="Unassembled WGS sequence"/>
</dbReference>